<protein>
    <submittedName>
        <fullName evidence="3">Nucleotide-binding universal stress protein, UspA family</fullName>
    </submittedName>
</protein>
<accession>A0A1I6XA77</accession>
<proteinExistence type="inferred from homology"/>
<dbReference type="InterPro" id="IPR006016">
    <property type="entry name" value="UspA"/>
</dbReference>
<comment type="similarity">
    <text evidence="1">Belongs to the universal stress protein A family.</text>
</comment>
<dbReference type="InterPro" id="IPR006015">
    <property type="entry name" value="Universal_stress_UspA"/>
</dbReference>
<reference evidence="3 4" key="1">
    <citation type="submission" date="2016-10" db="EMBL/GenBank/DDBJ databases">
        <authorList>
            <person name="de Groot N.N."/>
        </authorList>
    </citation>
    <scope>NUCLEOTIDE SEQUENCE [LARGE SCALE GENOMIC DNA]</scope>
    <source>
        <strain evidence="3 4">CGMCC 1.6493</strain>
    </source>
</reference>
<dbReference type="RefSeq" id="WP_089846367.1">
    <property type="nucleotide sequence ID" value="NZ_FPAQ01000002.1"/>
</dbReference>
<dbReference type="AlphaFoldDB" id="A0A1I6XA77"/>
<feature type="domain" description="UspA" evidence="2">
    <location>
        <begin position="1"/>
        <end position="137"/>
    </location>
</feature>
<dbReference type="InterPro" id="IPR014729">
    <property type="entry name" value="Rossmann-like_a/b/a_fold"/>
</dbReference>
<dbReference type="Proteomes" id="UP000199594">
    <property type="component" value="Unassembled WGS sequence"/>
</dbReference>
<dbReference type="Pfam" id="PF00582">
    <property type="entry name" value="Usp"/>
    <property type="match status" value="1"/>
</dbReference>
<evidence type="ECO:0000259" key="2">
    <source>
        <dbReference type="Pfam" id="PF00582"/>
    </source>
</evidence>
<dbReference type="OrthoDB" id="9792500at2"/>
<dbReference type="PRINTS" id="PR01438">
    <property type="entry name" value="UNVRSLSTRESS"/>
</dbReference>
<evidence type="ECO:0000313" key="3">
    <source>
        <dbReference type="EMBL" id="SFT35200.1"/>
    </source>
</evidence>
<dbReference type="Gene3D" id="3.40.50.620">
    <property type="entry name" value="HUPs"/>
    <property type="match status" value="1"/>
</dbReference>
<organism evidence="3 4">
    <name type="scientific">Halomonas saccharevitans</name>
    <dbReference type="NCBI Taxonomy" id="416872"/>
    <lineage>
        <taxon>Bacteria</taxon>
        <taxon>Pseudomonadati</taxon>
        <taxon>Pseudomonadota</taxon>
        <taxon>Gammaproteobacteria</taxon>
        <taxon>Oceanospirillales</taxon>
        <taxon>Halomonadaceae</taxon>
        <taxon>Halomonas</taxon>
    </lineage>
</organism>
<evidence type="ECO:0000313" key="4">
    <source>
        <dbReference type="Proteomes" id="UP000199594"/>
    </source>
</evidence>
<dbReference type="CDD" id="cd00293">
    <property type="entry name" value="USP-like"/>
    <property type="match status" value="1"/>
</dbReference>
<dbReference type="SUPFAM" id="SSF52402">
    <property type="entry name" value="Adenine nucleotide alpha hydrolases-like"/>
    <property type="match status" value="1"/>
</dbReference>
<name>A0A1I6XA77_9GAMM</name>
<gene>
    <name evidence="3" type="ORF">SAMN04487956_10217</name>
</gene>
<sequence>MFKKIMVPVDLAHAALLQSSIDLAADLAKRYQAETCYVSVTANTPGALARTPEEYAHKLADFAKAQGKLHGQEVSSRVVTAPDPIADMDDAIIQAIHDTGADLVIMSTHLPRRLDVVVPSNGGKVATHTDVSVFLVRHRD</sequence>
<dbReference type="EMBL" id="FPAQ01000002">
    <property type="protein sequence ID" value="SFT35200.1"/>
    <property type="molecule type" value="Genomic_DNA"/>
</dbReference>
<evidence type="ECO:0000256" key="1">
    <source>
        <dbReference type="ARBA" id="ARBA00008791"/>
    </source>
</evidence>